<proteinExistence type="predicted"/>
<accession>A0AAD7H5P2</accession>
<dbReference type="EMBL" id="JARKIB010000360">
    <property type="protein sequence ID" value="KAJ7712674.1"/>
    <property type="molecule type" value="Genomic_DNA"/>
</dbReference>
<evidence type="ECO:0000313" key="1">
    <source>
        <dbReference type="EMBL" id="KAJ7712674.1"/>
    </source>
</evidence>
<sequence>MPAAPYSLIKDPALHLPVTLSAPDALRHINREPNLGRQIGLQLANQGPKCMIYSRNGGSRRLNFLLPPNLQQSGWAFARSSHTNNLSSYRIAMGKKWSDPIKQKFVVWLATDESQKISLGRIKADNLLGHGSPGLLQDPKTTWDLKMQEFTGDATQRPHLLDKHGDRLDFRKIWRMCLLINAGGTISKEELLADINDASKWPSSAVPIVKKLDVNFGRNFGIRFTCSDSERELVAEQGGLAFPSEIACRPNFPAALVTQLVRQKMLPLHNYWWAMATMDVYAIGDKFSSIEVSWLSNELGGIEKRANLEGTEQMRATHLALQDNEESTNKKQYIKFLIFHISVLSFGMD</sequence>
<gene>
    <name evidence="1" type="ORF">B0H16DRAFT_1479218</name>
</gene>
<reference evidence="1" key="1">
    <citation type="submission" date="2023-03" db="EMBL/GenBank/DDBJ databases">
        <title>Massive genome expansion in bonnet fungi (Mycena s.s.) driven by repeated elements and novel gene families across ecological guilds.</title>
        <authorList>
            <consortium name="Lawrence Berkeley National Laboratory"/>
            <person name="Harder C.B."/>
            <person name="Miyauchi S."/>
            <person name="Viragh M."/>
            <person name="Kuo A."/>
            <person name="Thoen E."/>
            <person name="Andreopoulos B."/>
            <person name="Lu D."/>
            <person name="Skrede I."/>
            <person name="Drula E."/>
            <person name="Henrissat B."/>
            <person name="Morin E."/>
            <person name="Kohler A."/>
            <person name="Barry K."/>
            <person name="LaButti K."/>
            <person name="Morin E."/>
            <person name="Salamov A."/>
            <person name="Lipzen A."/>
            <person name="Mereny Z."/>
            <person name="Hegedus B."/>
            <person name="Baldrian P."/>
            <person name="Stursova M."/>
            <person name="Weitz H."/>
            <person name="Taylor A."/>
            <person name="Grigoriev I.V."/>
            <person name="Nagy L.G."/>
            <person name="Martin F."/>
            <person name="Kauserud H."/>
        </authorList>
    </citation>
    <scope>NUCLEOTIDE SEQUENCE</scope>
    <source>
        <strain evidence="1">CBHHK182m</strain>
    </source>
</reference>
<protein>
    <submittedName>
        <fullName evidence="1">Uncharacterized protein</fullName>
    </submittedName>
</protein>
<dbReference type="AlphaFoldDB" id="A0AAD7H5P2"/>
<comment type="caution">
    <text evidence="1">The sequence shown here is derived from an EMBL/GenBank/DDBJ whole genome shotgun (WGS) entry which is preliminary data.</text>
</comment>
<organism evidence="1 2">
    <name type="scientific">Mycena metata</name>
    <dbReference type="NCBI Taxonomy" id="1033252"/>
    <lineage>
        <taxon>Eukaryota</taxon>
        <taxon>Fungi</taxon>
        <taxon>Dikarya</taxon>
        <taxon>Basidiomycota</taxon>
        <taxon>Agaricomycotina</taxon>
        <taxon>Agaricomycetes</taxon>
        <taxon>Agaricomycetidae</taxon>
        <taxon>Agaricales</taxon>
        <taxon>Marasmiineae</taxon>
        <taxon>Mycenaceae</taxon>
        <taxon>Mycena</taxon>
    </lineage>
</organism>
<evidence type="ECO:0000313" key="2">
    <source>
        <dbReference type="Proteomes" id="UP001215598"/>
    </source>
</evidence>
<keyword evidence="2" id="KW-1185">Reference proteome</keyword>
<name>A0AAD7H5P2_9AGAR</name>
<dbReference type="Proteomes" id="UP001215598">
    <property type="component" value="Unassembled WGS sequence"/>
</dbReference>